<evidence type="ECO:0000313" key="3">
    <source>
        <dbReference type="Proteomes" id="UP000634136"/>
    </source>
</evidence>
<feature type="transmembrane region" description="Helical" evidence="1">
    <location>
        <begin position="15"/>
        <end position="34"/>
    </location>
</feature>
<keyword evidence="1" id="KW-0812">Transmembrane</keyword>
<dbReference type="EMBL" id="JAAIUW010000003">
    <property type="protein sequence ID" value="KAF7838755.1"/>
    <property type="molecule type" value="Genomic_DNA"/>
</dbReference>
<keyword evidence="1" id="KW-1133">Transmembrane helix</keyword>
<proteinExistence type="predicted"/>
<evidence type="ECO:0000313" key="2">
    <source>
        <dbReference type="EMBL" id="KAF7838755.1"/>
    </source>
</evidence>
<accession>A0A835CFH2</accession>
<comment type="caution">
    <text evidence="2">The sequence shown here is derived from an EMBL/GenBank/DDBJ whole genome shotgun (WGS) entry which is preliminary data.</text>
</comment>
<dbReference type="AlphaFoldDB" id="A0A835CFH2"/>
<keyword evidence="1" id="KW-0472">Membrane</keyword>
<dbReference type="Proteomes" id="UP000634136">
    <property type="component" value="Unassembled WGS sequence"/>
</dbReference>
<sequence>MTRYKKNANKRWIKIRGYSVSIPWLFRLYFFMLIHRKKKKTPNPNLILSALKLSSPPRHSLPLFAEAATKTATTAIVFIPQLPTTTATATVTRCSALLIFLLATPPPRLSPLP</sequence>
<organism evidence="2 3">
    <name type="scientific">Senna tora</name>
    <dbReference type="NCBI Taxonomy" id="362788"/>
    <lineage>
        <taxon>Eukaryota</taxon>
        <taxon>Viridiplantae</taxon>
        <taxon>Streptophyta</taxon>
        <taxon>Embryophyta</taxon>
        <taxon>Tracheophyta</taxon>
        <taxon>Spermatophyta</taxon>
        <taxon>Magnoliopsida</taxon>
        <taxon>eudicotyledons</taxon>
        <taxon>Gunneridae</taxon>
        <taxon>Pentapetalae</taxon>
        <taxon>rosids</taxon>
        <taxon>fabids</taxon>
        <taxon>Fabales</taxon>
        <taxon>Fabaceae</taxon>
        <taxon>Caesalpinioideae</taxon>
        <taxon>Cassia clade</taxon>
        <taxon>Senna</taxon>
    </lineage>
</organism>
<evidence type="ECO:0000256" key="1">
    <source>
        <dbReference type="SAM" id="Phobius"/>
    </source>
</evidence>
<name>A0A835CFH2_9FABA</name>
<reference evidence="2" key="1">
    <citation type="submission" date="2020-09" db="EMBL/GenBank/DDBJ databases">
        <title>Genome-Enabled Discovery of Anthraquinone Biosynthesis in Senna tora.</title>
        <authorList>
            <person name="Kang S.-H."/>
            <person name="Pandey R.P."/>
            <person name="Lee C.-M."/>
            <person name="Sim J.-S."/>
            <person name="Jeong J.-T."/>
            <person name="Choi B.-S."/>
            <person name="Jung M."/>
            <person name="Ginzburg D."/>
            <person name="Zhao K."/>
            <person name="Won S.Y."/>
            <person name="Oh T.-J."/>
            <person name="Yu Y."/>
            <person name="Kim N.-H."/>
            <person name="Lee O.R."/>
            <person name="Lee T.-H."/>
            <person name="Bashyal P."/>
            <person name="Kim T.-S."/>
            <person name="Lee W.-H."/>
            <person name="Kawkins C."/>
            <person name="Kim C.-K."/>
            <person name="Kim J.S."/>
            <person name="Ahn B.O."/>
            <person name="Rhee S.Y."/>
            <person name="Sohng J.K."/>
        </authorList>
    </citation>
    <scope>NUCLEOTIDE SEQUENCE</scope>
    <source>
        <tissue evidence="2">Leaf</tissue>
    </source>
</reference>
<gene>
    <name evidence="2" type="ORF">G2W53_007237</name>
</gene>
<keyword evidence="3" id="KW-1185">Reference proteome</keyword>
<protein>
    <submittedName>
        <fullName evidence="2">Uncharacterized protein</fullName>
    </submittedName>
</protein>